<keyword evidence="7" id="KW-0503">Monooxygenase</keyword>
<comment type="caution">
    <text evidence="8">The sequence shown here is derived from an EMBL/GenBank/DDBJ whole genome shotgun (WGS) entry which is preliminary data.</text>
</comment>
<evidence type="ECO:0008006" key="10">
    <source>
        <dbReference type="Google" id="ProtNLM"/>
    </source>
</evidence>
<evidence type="ECO:0000256" key="1">
    <source>
        <dbReference type="ARBA" id="ARBA00001971"/>
    </source>
</evidence>
<name>A0AAD9ZBB1_9LECA</name>
<comment type="similarity">
    <text evidence="2">Belongs to the cytochrome P450 family.</text>
</comment>
<keyword evidence="3" id="KW-0349">Heme</keyword>
<keyword evidence="9" id="KW-1185">Reference proteome</keyword>
<dbReference type="PANTHER" id="PTHR46206">
    <property type="entry name" value="CYTOCHROME P450"/>
    <property type="match status" value="1"/>
</dbReference>
<reference evidence="8" key="1">
    <citation type="submission" date="2022-11" db="EMBL/GenBank/DDBJ databases">
        <title>Chromosomal genome sequence assembly and mating type (MAT) locus characterization of the leprose asexual lichenized fungus Lepraria neglecta (Nyl.) Erichsen.</title>
        <authorList>
            <person name="Allen J.L."/>
            <person name="Pfeffer B."/>
        </authorList>
    </citation>
    <scope>NUCLEOTIDE SEQUENCE</scope>
    <source>
        <strain evidence="8">Allen 5258</strain>
    </source>
</reference>
<dbReference type="GO" id="GO:0005506">
    <property type="term" value="F:iron ion binding"/>
    <property type="evidence" value="ECO:0007669"/>
    <property type="project" value="InterPro"/>
</dbReference>
<gene>
    <name evidence="8" type="ORF">OEA41_006496</name>
</gene>
<protein>
    <recommendedName>
        <fullName evidence="10">Cytochrome P450</fullName>
    </recommendedName>
</protein>
<proteinExistence type="inferred from homology"/>
<sequence length="203" mass="23306">MPVYIHMTRSLNSLVPVVEDRMVKIRRRRVEASFPYKVPNDIITWYVIAVLGAHTAESVKTPEAIASRLIFLSLATNHSMTVSMVNILLDLLSSAPEHQYYEQLRAEAKSVFQSEKDWTDPASLEKLLLTDFAIRESLRRDPINVRGLLREVVQKYGMKLPDGNHVAKGAWLGIPQRNAHINERFYSNLEEHKPIRFARSRQG</sequence>
<dbReference type="Gene3D" id="1.10.630.10">
    <property type="entry name" value="Cytochrome P450"/>
    <property type="match status" value="1"/>
</dbReference>
<dbReference type="PANTHER" id="PTHR46206:SF1">
    <property type="entry name" value="P450, PUTATIVE (EUROFUNG)-RELATED"/>
    <property type="match status" value="1"/>
</dbReference>
<dbReference type="GO" id="GO:0004497">
    <property type="term" value="F:monooxygenase activity"/>
    <property type="evidence" value="ECO:0007669"/>
    <property type="project" value="UniProtKB-KW"/>
</dbReference>
<evidence type="ECO:0000313" key="9">
    <source>
        <dbReference type="Proteomes" id="UP001276659"/>
    </source>
</evidence>
<dbReference type="InterPro" id="IPR036396">
    <property type="entry name" value="Cyt_P450_sf"/>
</dbReference>
<comment type="cofactor">
    <cofactor evidence="1">
        <name>heme</name>
        <dbReference type="ChEBI" id="CHEBI:30413"/>
    </cofactor>
</comment>
<evidence type="ECO:0000256" key="7">
    <source>
        <dbReference type="ARBA" id="ARBA00023033"/>
    </source>
</evidence>
<keyword evidence="5" id="KW-0560">Oxidoreductase</keyword>
<evidence type="ECO:0000313" key="8">
    <source>
        <dbReference type="EMBL" id="KAK3173167.1"/>
    </source>
</evidence>
<dbReference type="Pfam" id="PF00067">
    <property type="entry name" value="p450"/>
    <property type="match status" value="1"/>
</dbReference>
<evidence type="ECO:0000256" key="2">
    <source>
        <dbReference type="ARBA" id="ARBA00010617"/>
    </source>
</evidence>
<accession>A0AAD9ZBB1</accession>
<evidence type="ECO:0000256" key="3">
    <source>
        <dbReference type="ARBA" id="ARBA00022617"/>
    </source>
</evidence>
<dbReference type="SUPFAM" id="SSF48264">
    <property type="entry name" value="Cytochrome P450"/>
    <property type="match status" value="1"/>
</dbReference>
<organism evidence="8 9">
    <name type="scientific">Lepraria neglecta</name>
    <dbReference type="NCBI Taxonomy" id="209136"/>
    <lineage>
        <taxon>Eukaryota</taxon>
        <taxon>Fungi</taxon>
        <taxon>Dikarya</taxon>
        <taxon>Ascomycota</taxon>
        <taxon>Pezizomycotina</taxon>
        <taxon>Lecanoromycetes</taxon>
        <taxon>OSLEUM clade</taxon>
        <taxon>Lecanoromycetidae</taxon>
        <taxon>Lecanorales</taxon>
        <taxon>Lecanorineae</taxon>
        <taxon>Stereocaulaceae</taxon>
        <taxon>Lepraria</taxon>
    </lineage>
</organism>
<evidence type="ECO:0000256" key="5">
    <source>
        <dbReference type="ARBA" id="ARBA00023002"/>
    </source>
</evidence>
<evidence type="ECO:0000256" key="6">
    <source>
        <dbReference type="ARBA" id="ARBA00023004"/>
    </source>
</evidence>
<dbReference type="EMBL" id="JASNWA010000007">
    <property type="protein sequence ID" value="KAK3173167.1"/>
    <property type="molecule type" value="Genomic_DNA"/>
</dbReference>
<keyword evidence="6" id="KW-0408">Iron</keyword>
<evidence type="ECO:0000256" key="4">
    <source>
        <dbReference type="ARBA" id="ARBA00022723"/>
    </source>
</evidence>
<dbReference type="GO" id="GO:0016705">
    <property type="term" value="F:oxidoreductase activity, acting on paired donors, with incorporation or reduction of molecular oxygen"/>
    <property type="evidence" value="ECO:0007669"/>
    <property type="project" value="InterPro"/>
</dbReference>
<dbReference type="AlphaFoldDB" id="A0AAD9ZBB1"/>
<keyword evidence="4" id="KW-0479">Metal-binding</keyword>
<dbReference type="InterPro" id="IPR001128">
    <property type="entry name" value="Cyt_P450"/>
</dbReference>
<dbReference type="Proteomes" id="UP001276659">
    <property type="component" value="Unassembled WGS sequence"/>
</dbReference>
<dbReference type="GO" id="GO:0020037">
    <property type="term" value="F:heme binding"/>
    <property type="evidence" value="ECO:0007669"/>
    <property type="project" value="InterPro"/>
</dbReference>